<dbReference type="Proteomes" id="UP000028839">
    <property type="component" value="Unassembled WGS sequence"/>
</dbReference>
<dbReference type="CDD" id="cd00093">
    <property type="entry name" value="HTH_XRE"/>
    <property type="match status" value="1"/>
</dbReference>
<dbReference type="Pfam" id="PF21716">
    <property type="entry name" value="dnstrm_HI1420"/>
    <property type="match status" value="1"/>
</dbReference>
<sequence>MAEKFSHYDSADYLETEEDIRLYLEACQDEGGDDPAFIVHTLGVVARARNMSQLARDSGLTRAGLYKALSPEGNPSFATVQKVAKGLGLKLTIQPISQ</sequence>
<dbReference type="PANTHER" id="PTHR40275:SF1">
    <property type="entry name" value="SSL7038 PROTEIN"/>
    <property type="match status" value="1"/>
</dbReference>
<dbReference type="HOGENOM" id="CLU_137365_1_1_6"/>
<proteinExistence type="predicted"/>
<dbReference type="AlphaFoldDB" id="A0A0E2ZQ42"/>
<evidence type="ECO:0000259" key="1">
    <source>
        <dbReference type="PROSITE" id="PS50943"/>
    </source>
</evidence>
<dbReference type="InterPro" id="IPR010982">
    <property type="entry name" value="Lambda_DNA-bd_dom_sf"/>
</dbReference>
<comment type="caution">
    <text evidence="2">The sequence shown here is derived from an EMBL/GenBank/DDBJ whole genome shotgun (WGS) entry which is preliminary data.</text>
</comment>
<dbReference type="InterPro" id="IPR001387">
    <property type="entry name" value="Cro/C1-type_HTH"/>
</dbReference>
<feature type="domain" description="HTH cro/C1-type" evidence="1">
    <location>
        <begin position="51"/>
        <end position="94"/>
    </location>
</feature>
<dbReference type="EMBL" id="JPGN01000016">
    <property type="protein sequence ID" value="KFI20547.1"/>
    <property type="molecule type" value="Genomic_DNA"/>
</dbReference>
<gene>
    <name evidence="2" type="ORF">IB75_02330</name>
</gene>
<reference evidence="2 3" key="1">
    <citation type="submission" date="2014-07" db="EMBL/GenBank/DDBJ databases">
        <title>Comparative analysis of Nitrosococcus oceani genome inventories of strains from Pacific and Atlantic gyres.</title>
        <authorList>
            <person name="Lim C.K."/>
            <person name="Wang L."/>
            <person name="Sayavedra-Soto L.A."/>
            <person name="Klotz M.G."/>
        </authorList>
    </citation>
    <scope>NUCLEOTIDE SEQUENCE [LARGE SCALE GENOMIC DNA]</scope>
    <source>
        <strain evidence="2 3">C-27</strain>
    </source>
</reference>
<dbReference type="SUPFAM" id="SSF47413">
    <property type="entry name" value="lambda repressor-like DNA-binding domains"/>
    <property type="match status" value="1"/>
</dbReference>
<dbReference type="PROSITE" id="PS50943">
    <property type="entry name" value="HTH_CROC1"/>
    <property type="match status" value="1"/>
</dbReference>
<dbReference type="PANTHER" id="PTHR40275">
    <property type="entry name" value="SSL7038 PROTEIN"/>
    <property type="match status" value="1"/>
</dbReference>
<name>A0A0E2ZQ42_9GAMM</name>
<evidence type="ECO:0000313" key="3">
    <source>
        <dbReference type="Proteomes" id="UP000028839"/>
    </source>
</evidence>
<accession>A0A0E2ZQ42</accession>
<organism evidence="2 3">
    <name type="scientific">Nitrosococcus oceani C-27</name>
    <dbReference type="NCBI Taxonomy" id="314279"/>
    <lineage>
        <taxon>Bacteria</taxon>
        <taxon>Pseudomonadati</taxon>
        <taxon>Pseudomonadota</taxon>
        <taxon>Gammaproteobacteria</taxon>
        <taxon>Chromatiales</taxon>
        <taxon>Chromatiaceae</taxon>
        <taxon>Nitrosococcus</taxon>
    </lineage>
</organism>
<protein>
    <submittedName>
        <fullName evidence="2">Addiction module antitoxin</fullName>
    </submittedName>
</protein>
<evidence type="ECO:0000313" key="2">
    <source>
        <dbReference type="EMBL" id="KFI20547.1"/>
    </source>
</evidence>
<dbReference type="OrthoDB" id="9798416at2"/>
<dbReference type="GO" id="GO:0003677">
    <property type="term" value="F:DNA binding"/>
    <property type="evidence" value="ECO:0007669"/>
    <property type="project" value="InterPro"/>
</dbReference>
<dbReference type="NCBIfam" id="TIGR02684">
    <property type="entry name" value="dnstrm_HI1420"/>
    <property type="match status" value="1"/>
</dbReference>
<dbReference type="InterPro" id="IPR014057">
    <property type="entry name" value="HI1420"/>
</dbReference>